<protein>
    <recommendedName>
        <fullName evidence="4">Tryptophan 2-monooxygenase</fullName>
        <ecNumber evidence="3">1.13.12.3</ecNumber>
    </recommendedName>
</protein>
<comment type="similarity">
    <text evidence="2">Belongs to the tryptophan 2-monooxygenase family.</text>
</comment>
<evidence type="ECO:0000313" key="8">
    <source>
        <dbReference type="EMBL" id="GHA73377.1"/>
    </source>
</evidence>
<evidence type="ECO:0000259" key="7">
    <source>
        <dbReference type="Pfam" id="PF01593"/>
    </source>
</evidence>
<dbReference type="SUPFAM" id="SSF51905">
    <property type="entry name" value="FAD/NAD(P)-binding domain"/>
    <property type="match status" value="1"/>
</dbReference>
<reference evidence="8" key="1">
    <citation type="journal article" date="2014" name="Int. J. Syst. Evol. Microbiol.">
        <title>Complete genome sequence of Corynebacterium casei LMG S-19264T (=DSM 44701T), isolated from a smear-ripened cheese.</title>
        <authorList>
            <consortium name="US DOE Joint Genome Institute (JGI-PGF)"/>
            <person name="Walter F."/>
            <person name="Albersmeier A."/>
            <person name="Kalinowski J."/>
            <person name="Ruckert C."/>
        </authorList>
    </citation>
    <scope>NUCLEOTIDE SEQUENCE</scope>
    <source>
        <strain evidence="8">KCTC 32501</strain>
    </source>
</reference>
<dbReference type="InterPro" id="IPR002937">
    <property type="entry name" value="Amino_oxidase"/>
</dbReference>
<dbReference type="InterPro" id="IPR006311">
    <property type="entry name" value="TAT_signal"/>
</dbReference>
<dbReference type="PANTHER" id="PTHR10742:SF410">
    <property type="entry name" value="LYSINE-SPECIFIC HISTONE DEMETHYLASE 2"/>
    <property type="match status" value="1"/>
</dbReference>
<dbReference type="InterPro" id="IPR036188">
    <property type="entry name" value="FAD/NAD-bd_sf"/>
</dbReference>
<accession>A0A8J3G0F5</accession>
<dbReference type="PROSITE" id="PS51318">
    <property type="entry name" value="TAT"/>
    <property type="match status" value="1"/>
</dbReference>
<evidence type="ECO:0000256" key="6">
    <source>
        <dbReference type="ARBA" id="ARBA00047321"/>
    </source>
</evidence>
<keyword evidence="5" id="KW-0073">Auxin biosynthesis</keyword>
<dbReference type="Gene3D" id="3.90.660.10">
    <property type="match status" value="1"/>
</dbReference>
<keyword evidence="9" id="KW-1185">Reference proteome</keyword>
<dbReference type="RefSeq" id="WP_189493132.1">
    <property type="nucleotide sequence ID" value="NZ_BMZG01000006.1"/>
</dbReference>
<evidence type="ECO:0000256" key="1">
    <source>
        <dbReference type="ARBA" id="ARBA00004814"/>
    </source>
</evidence>
<comment type="catalytic activity">
    <reaction evidence="6">
        <text>L-tryptophan + O2 = indole-3-acetamide + CO2 + H2O</text>
        <dbReference type="Rhea" id="RHEA:16165"/>
        <dbReference type="ChEBI" id="CHEBI:15377"/>
        <dbReference type="ChEBI" id="CHEBI:15379"/>
        <dbReference type="ChEBI" id="CHEBI:16031"/>
        <dbReference type="ChEBI" id="CHEBI:16526"/>
        <dbReference type="ChEBI" id="CHEBI:57912"/>
        <dbReference type="EC" id="1.13.12.3"/>
    </reaction>
</comment>
<comment type="pathway">
    <text evidence="1">Plant hormone metabolism; auxin biosynthesis.</text>
</comment>
<dbReference type="AlphaFoldDB" id="A0A8J3G0F5"/>
<dbReference type="EMBL" id="BMZG01000006">
    <property type="protein sequence ID" value="GHA73377.1"/>
    <property type="molecule type" value="Genomic_DNA"/>
</dbReference>
<dbReference type="EC" id="1.13.12.3" evidence="3"/>
<evidence type="ECO:0000256" key="5">
    <source>
        <dbReference type="ARBA" id="ARBA00023070"/>
    </source>
</evidence>
<reference evidence="8" key="2">
    <citation type="submission" date="2020-09" db="EMBL/GenBank/DDBJ databases">
        <authorList>
            <person name="Sun Q."/>
            <person name="Kim S."/>
        </authorList>
    </citation>
    <scope>NUCLEOTIDE SEQUENCE</scope>
    <source>
        <strain evidence="8">KCTC 32501</strain>
    </source>
</reference>
<feature type="domain" description="Amine oxidase" evidence="7">
    <location>
        <begin position="62"/>
        <end position="472"/>
    </location>
</feature>
<comment type="caution">
    <text evidence="8">The sequence shown here is derived from an EMBL/GenBank/DDBJ whole genome shotgun (WGS) entry which is preliminary data.</text>
</comment>
<dbReference type="Pfam" id="PF01593">
    <property type="entry name" value="Amino_oxidase"/>
    <property type="match status" value="1"/>
</dbReference>
<dbReference type="GO" id="GO:0050361">
    <property type="term" value="F:tryptophan 2-monooxygenase activity"/>
    <property type="evidence" value="ECO:0007669"/>
    <property type="project" value="UniProtKB-EC"/>
</dbReference>
<name>A0A8J3G0F5_9BURK</name>
<sequence>MSKATNRRQFLSQVAHIGTAATVGSSALGALYLSACTDSMAKPTQNVSQNNETHVLVIGAGMAGLTAARELHDTGVRVTVIEGRSRIGGRLHTSHTWSDLPMDLGASWIHGTRNNPITQLANRYRAERVATDYDSARLHIAAPLKAAGVTDTQADSMEALVNRALKFAAQSNTDLSLQQAVNQELANKRMSANGMAQLNFYLNSTYEQEYSGEADELSAWTMEDNETFEGEDVLFPKGYNQISDGLANGLDIRTGEIVERIDYTNAQQVTVTTTRNTFTGTHVIVSLPLGVLKKNVVQFTPTLPDDKRDAIAKLGMGLLNKHFLRFDKVFWDKSFDWHEYLHTDKGRWTEWVSFAKVNDTPVLLGFSAAKRARTMEQWSDAQIKAEAMDALRDMFGSSVPEPVAHQFTRWSQDPFAYGSYSFNATGSSNDDRESLSQPINQRIFWAGEACSSLYPGTVHGAHISGLNAAKALQKTLKNGSA</sequence>
<dbReference type="GO" id="GO:0009851">
    <property type="term" value="P:auxin biosynthetic process"/>
    <property type="evidence" value="ECO:0007669"/>
    <property type="project" value="UniProtKB-KW"/>
</dbReference>
<dbReference type="SUPFAM" id="SSF54373">
    <property type="entry name" value="FAD-linked reductases, C-terminal domain"/>
    <property type="match status" value="1"/>
</dbReference>
<gene>
    <name evidence="8" type="ORF">GCM10009007_12910</name>
</gene>
<evidence type="ECO:0000256" key="4">
    <source>
        <dbReference type="ARBA" id="ARBA00017871"/>
    </source>
</evidence>
<dbReference type="Proteomes" id="UP000614287">
    <property type="component" value="Unassembled WGS sequence"/>
</dbReference>
<dbReference type="PANTHER" id="PTHR10742">
    <property type="entry name" value="FLAVIN MONOAMINE OXIDASE"/>
    <property type="match status" value="1"/>
</dbReference>
<evidence type="ECO:0000256" key="2">
    <source>
        <dbReference type="ARBA" id="ARBA00005833"/>
    </source>
</evidence>
<evidence type="ECO:0000313" key="9">
    <source>
        <dbReference type="Proteomes" id="UP000614287"/>
    </source>
</evidence>
<evidence type="ECO:0000256" key="3">
    <source>
        <dbReference type="ARBA" id="ARBA00012535"/>
    </source>
</evidence>
<dbReference type="Gene3D" id="3.50.50.60">
    <property type="entry name" value="FAD/NAD(P)-binding domain"/>
    <property type="match status" value="1"/>
</dbReference>
<dbReference type="PRINTS" id="PR00420">
    <property type="entry name" value="RNGMNOXGNASE"/>
</dbReference>
<proteinExistence type="inferred from homology"/>
<dbReference type="InterPro" id="IPR050281">
    <property type="entry name" value="Flavin_monoamine_oxidase"/>
</dbReference>
<organism evidence="8 9">
    <name type="scientific">Formosimonas limnophila</name>
    <dbReference type="NCBI Taxonomy" id="1384487"/>
    <lineage>
        <taxon>Bacteria</taxon>
        <taxon>Pseudomonadati</taxon>
        <taxon>Pseudomonadota</taxon>
        <taxon>Betaproteobacteria</taxon>
        <taxon>Burkholderiales</taxon>
        <taxon>Burkholderiaceae</taxon>
        <taxon>Formosimonas</taxon>
    </lineage>
</organism>